<reference evidence="2" key="1">
    <citation type="submission" date="2021-01" db="EMBL/GenBank/DDBJ databases">
        <authorList>
            <person name="Corre E."/>
            <person name="Pelletier E."/>
            <person name="Niang G."/>
            <person name="Scheremetjew M."/>
            <person name="Finn R."/>
            <person name="Kale V."/>
            <person name="Holt S."/>
            <person name="Cochrane G."/>
            <person name="Meng A."/>
            <person name="Brown T."/>
            <person name="Cohen L."/>
        </authorList>
    </citation>
    <scope>NUCLEOTIDE SEQUENCE</scope>
    <source>
        <strain evidence="2">CCMP3105</strain>
    </source>
</reference>
<feature type="transmembrane region" description="Helical" evidence="1">
    <location>
        <begin position="57"/>
        <end position="78"/>
    </location>
</feature>
<keyword evidence="1" id="KW-0812">Transmembrane</keyword>
<proteinExistence type="predicted"/>
<dbReference type="AlphaFoldDB" id="A0A7S4Q9W1"/>
<evidence type="ECO:0000313" key="2">
    <source>
        <dbReference type="EMBL" id="CAE4576888.1"/>
    </source>
</evidence>
<gene>
    <name evidence="2" type="ORF">AMON00008_LOCUS16508</name>
</gene>
<feature type="transmembrane region" description="Helical" evidence="1">
    <location>
        <begin position="12"/>
        <end position="33"/>
    </location>
</feature>
<name>A0A7S4Q9W1_9DINO</name>
<feature type="transmembrane region" description="Helical" evidence="1">
    <location>
        <begin position="199"/>
        <end position="216"/>
    </location>
</feature>
<keyword evidence="1" id="KW-0472">Membrane</keyword>
<protein>
    <recommendedName>
        <fullName evidence="3">TLC domain-containing protein</fullName>
    </recommendedName>
</protein>
<accession>A0A7S4Q9W1</accession>
<keyword evidence="1" id="KW-1133">Transmembrane helix</keyword>
<evidence type="ECO:0008006" key="3">
    <source>
        <dbReference type="Google" id="ProtNLM"/>
    </source>
</evidence>
<sequence length="260" mass="27730">MAPSSALPLQVLTHGAVWCAGLAGVNLGLLLLARRRPSSWLAQRTSGGAFEAPKKNYVVPIIGQCLVMPPLWVLAWALREPGEPWWLAAQADWPSGEFLAYAAGYFLQDAAVHWSDNGALVALHHLGAILASVAASLTSGWLGLLLTLSMVYELGSLALELGDLGLCPRRLACWLLIASTLVPMAWTLAELPFARPPDAYAWFCVLLAFVAGALRVREAWTGLQALAAREALAEAAEAVVVDTAPRTVVSCSVQALQVTR</sequence>
<evidence type="ECO:0000256" key="1">
    <source>
        <dbReference type="SAM" id="Phobius"/>
    </source>
</evidence>
<dbReference type="EMBL" id="HBNR01024597">
    <property type="protein sequence ID" value="CAE4576888.1"/>
    <property type="molecule type" value="Transcribed_RNA"/>
</dbReference>
<feature type="transmembrane region" description="Helical" evidence="1">
    <location>
        <begin position="171"/>
        <end position="193"/>
    </location>
</feature>
<feature type="transmembrane region" description="Helical" evidence="1">
    <location>
        <begin position="126"/>
        <end position="151"/>
    </location>
</feature>
<organism evidence="2">
    <name type="scientific">Alexandrium monilatum</name>
    <dbReference type="NCBI Taxonomy" id="311494"/>
    <lineage>
        <taxon>Eukaryota</taxon>
        <taxon>Sar</taxon>
        <taxon>Alveolata</taxon>
        <taxon>Dinophyceae</taxon>
        <taxon>Gonyaulacales</taxon>
        <taxon>Pyrocystaceae</taxon>
        <taxon>Alexandrium</taxon>
    </lineage>
</organism>